<comment type="caution">
    <text evidence="2">The sequence shown here is derived from an EMBL/GenBank/DDBJ whole genome shotgun (WGS) entry which is preliminary data.</text>
</comment>
<feature type="region of interest" description="Disordered" evidence="1">
    <location>
        <begin position="373"/>
        <end position="397"/>
    </location>
</feature>
<sequence>MAVNYYGSESSTRIDDFLKFDTILHGDETQIDSNKLELELSKIAVVLLGIGVLDKNGPNFMSAVLKVPLEKHYDVLAIIQSVVQAGSSEVLLTSRIEDILCEPTGTSQEARPNTPTCNILKSNFMELPQASTPKDASKAWTSATIAAPGALPSSPLRLNLTLLNSSLRDITSPLRGLSIDTSSSSSPLTQYAQSPQLIQKAILRQKETELRKLKRQLEEHIDQADELKYLLQDQTETVSKKDAVIAGLEKKVQELQRQTLHNELKDSTDADNESTISKLTQKVQSLERYKELYLELEKESSVNAEEQRKLYDEIQDLEQKISQYKATLKSQNQLSEDMEDQRMQMELLKEQLEHMKKAKSSWESERVAMQETISSLREQNSSLRNQMEDLQPFQAGK</sequence>
<organism evidence="2 3">
    <name type="scientific">Plakobranchus ocellatus</name>
    <dbReference type="NCBI Taxonomy" id="259542"/>
    <lineage>
        <taxon>Eukaryota</taxon>
        <taxon>Metazoa</taxon>
        <taxon>Spiralia</taxon>
        <taxon>Lophotrochozoa</taxon>
        <taxon>Mollusca</taxon>
        <taxon>Gastropoda</taxon>
        <taxon>Heterobranchia</taxon>
        <taxon>Euthyneura</taxon>
        <taxon>Panpulmonata</taxon>
        <taxon>Sacoglossa</taxon>
        <taxon>Placobranchoidea</taxon>
        <taxon>Plakobranchidae</taxon>
        <taxon>Plakobranchus</taxon>
    </lineage>
</organism>
<reference evidence="2 3" key="1">
    <citation type="journal article" date="2021" name="Elife">
        <title>Chloroplast acquisition without the gene transfer in kleptoplastic sea slugs, Plakobranchus ocellatus.</title>
        <authorList>
            <person name="Maeda T."/>
            <person name="Takahashi S."/>
            <person name="Yoshida T."/>
            <person name="Shimamura S."/>
            <person name="Takaki Y."/>
            <person name="Nagai Y."/>
            <person name="Toyoda A."/>
            <person name="Suzuki Y."/>
            <person name="Arimoto A."/>
            <person name="Ishii H."/>
            <person name="Satoh N."/>
            <person name="Nishiyama T."/>
            <person name="Hasebe M."/>
            <person name="Maruyama T."/>
            <person name="Minagawa J."/>
            <person name="Obokata J."/>
            <person name="Shigenobu S."/>
        </authorList>
    </citation>
    <scope>NUCLEOTIDE SEQUENCE [LARGE SCALE GENOMIC DNA]</scope>
</reference>
<keyword evidence="3" id="KW-1185">Reference proteome</keyword>
<name>A0AAV3YHZ3_9GAST</name>
<proteinExistence type="predicted"/>
<dbReference type="Proteomes" id="UP000735302">
    <property type="component" value="Unassembled WGS sequence"/>
</dbReference>
<dbReference type="AlphaFoldDB" id="A0AAV3YHZ3"/>
<feature type="compositionally biased region" description="Polar residues" evidence="1">
    <location>
        <begin position="373"/>
        <end position="385"/>
    </location>
</feature>
<protein>
    <submittedName>
        <fullName evidence="2">Nuclear mitotic apparatus protein 1</fullName>
    </submittedName>
</protein>
<accession>A0AAV3YHZ3</accession>
<evidence type="ECO:0000313" key="3">
    <source>
        <dbReference type="Proteomes" id="UP000735302"/>
    </source>
</evidence>
<evidence type="ECO:0000256" key="1">
    <source>
        <dbReference type="SAM" id="MobiDB-lite"/>
    </source>
</evidence>
<evidence type="ECO:0000313" key="2">
    <source>
        <dbReference type="EMBL" id="GFN82164.1"/>
    </source>
</evidence>
<dbReference type="EMBL" id="BLXT01000976">
    <property type="protein sequence ID" value="GFN82164.1"/>
    <property type="molecule type" value="Genomic_DNA"/>
</dbReference>
<gene>
    <name evidence="2" type="ORF">PoB_000867000</name>
</gene>